<dbReference type="Proteomes" id="UP000029647">
    <property type="component" value="Unassembled WGS sequence"/>
</dbReference>
<reference evidence="1 2" key="1">
    <citation type="journal article" date="2014" name="Genome Announc.">
        <title>Draft Genome Sequences of Marine Flavobacterium Nonlabens Strains NR17, NR24, NR27, NR32, NR33, and Ara13.</title>
        <authorList>
            <person name="Nakanishi M."/>
            <person name="Meirelles P."/>
            <person name="Suzuki R."/>
            <person name="Takatani N."/>
            <person name="Mino S."/>
            <person name="Suda W."/>
            <person name="Oshima K."/>
            <person name="Hattori M."/>
            <person name="Ohkuma M."/>
            <person name="Hosokawa M."/>
            <person name="Miyashita K."/>
            <person name="Thompson F.L."/>
            <person name="Niwa A."/>
            <person name="Sawabe T."/>
            <person name="Sawabe T."/>
        </authorList>
    </citation>
    <scope>NUCLEOTIDE SEQUENCE [LARGE SCALE GENOMIC DNA]</scope>
    <source>
        <strain evidence="2">JCM19275</strain>
    </source>
</reference>
<name>A0A090WCE2_NONUL</name>
<dbReference type="GO" id="GO:0005524">
    <property type="term" value="F:ATP binding"/>
    <property type="evidence" value="ECO:0007669"/>
    <property type="project" value="InterPro"/>
</dbReference>
<gene>
    <name evidence="1" type="ORF">JCM19275_3481</name>
</gene>
<dbReference type="InterPro" id="IPR027417">
    <property type="entry name" value="P-loop_NTPase"/>
</dbReference>
<dbReference type="Pfam" id="PF13245">
    <property type="entry name" value="AAA_19"/>
    <property type="match status" value="1"/>
</dbReference>
<accession>A0A090WCE2</accession>
<dbReference type="SUPFAM" id="SSF52540">
    <property type="entry name" value="P-loop containing nucleoside triphosphate hydrolases"/>
    <property type="match status" value="1"/>
</dbReference>
<dbReference type="GO" id="GO:0003677">
    <property type="term" value="F:DNA binding"/>
    <property type="evidence" value="ECO:0007669"/>
    <property type="project" value="InterPro"/>
</dbReference>
<protein>
    <submittedName>
        <fullName evidence="1">Possible DNA helicase</fullName>
    </submittedName>
</protein>
<dbReference type="Gene3D" id="3.40.50.300">
    <property type="entry name" value="P-loop containing nucleotide triphosphate hydrolases"/>
    <property type="match status" value="1"/>
</dbReference>
<evidence type="ECO:0000313" key="2">
    <source>
        <dbReference type="Proteomes" id="UP000029647"/>
    </source>
</evidence>
<dbReference type="GO" id="GO:0005829">
    <property type="term" value="C:cytosol"/>
    <property type="evidence" value="ECO:0007669"/>
    <property type="project" value="TreeGrafter"/>
</dbReference>
<dbReference type="EMBL" id="BBNT01000002">
    <property type="protein sequence ID" value="GAL74626.1"/>
    <property type="molecule type" value="Genomic_DNA"/>
</dbReference>
<dbReference type="PANTHER" id="PTHR11070:SF3">
    <property type="entry name" value="DNA 3'-5' HELICASE"/>
    <property type="match status" value="1"/>
</dbReference>
<evidence type="ECO:0000313" key="1">
    <source>
        <dbReference type="EMBL" id="GAL74626.1"/>
    </source>
</evidence>
<dbReference type="GO" id="GO:0000725">
    <property type="term" value="P:recombinational repair"/>
    <property type="evidence" value="ECO:0007669"/>
    <property type="project" value="TreeGrafter"/>
</dbReference>
<sequence length="570" mass="65532">MEAIDKIKEKITLQKSFVLEAGAGAGKTYALIQTINFLIETNGKQLSLKNQKIVCITYTNVAKNEIIHRLENNPFVLVSTIHEFLWDCIKLFNKQLITEFDAINTLKHEEKPDKHTLGLADRIKSVEYSDRAFSDFENGTVGHDDLILLSQRMFQNYDLLTSIIASKYPYLFVDEYQDTAPEIISAFLDFLLPRNEKNILLGFYGDSHQKIYNSGIGSLKSYVDAKRIENIDKIENYRSCQEVIDLLNNVRTNIKQEIPKGAEKEKGSVEFINSENYPDKIKSQKVKEYEDSLMPQKSKNYDYVIKELESKGWEFGAGSEDKILIIANSRVARRGGFGKLYGIYNRRFPLGAADALIKREHPLTALFVGSMDKKTSIERKTGIEHLVNHYHNGSYNEISSFLKRNGSQSINLKKHSDKKVINEKIEGLITTRNTKSTKDVLDYALENKLIVLSKGMHRLQEKVNKNTARLSDDEKAKIEKEKIFYDSVMALPYKEIVSLFGYTQNQNVFSTKHGTKGEEYRNVLVVIDDTSWKSQYNLKVILTIVIHQMVVKKEQKTFFTYPVHEQKKIL</sequence>
<keyword evidence="1" id="KW-0347">Helicase</keyword>
<keyword evidence="1" id="KW-0378">Hydrolase</keyword>
<dbReference type="PANTHER" id="PTHR11070">
    <property type="entry name" value="UVRD / RECB / PCRA DNA HELICASE FAMILY MEMBER"/>
    <property type="match status" value="1"/>
</dbReference>
<proteinExistence type="predicted"/>
<dbReference type="AlphaFoldDB" id="A0A090WCE2"/>
<comment type="caution">
    <text evidence="1">The sequence shown here is derived from an EMBL/GenBank/DDBJ whole genome shotgun (WGS) entry which is preliminary data.</text>
</comment>
<dbReference type="InterPro" id="IPR000212">
    <property type="entry name" value="DNA_helicase_UvrD/REP"/>
</dbReference>
<organism evidence="1 2">
    <name type="scientific">Nonlabens ulvanivorans</name>
    <name type="common">Persicivirga ulvanivorans</name>
    <dbReference type="NCBI Taxonomy" id="906888"/>
    <lineage>
        <taxon>Bacteria</taxon>
        <taxon>Pseudomonadati</taxon>
        <taxon>Bacteroidota</taxon>
        <taxon>Flavobacteriia</taxon>
        <taxon>Flavobacteriales</taxon>
        <taxon>Flavobacteriaceae</taxon>
        <taxon>Nonlabens</taxon>
    </lineage>
</organism>
<keyword evidence="1" id="KW-0547">Nucleotide-binding</keyword>
<dbReference type="GO" id="GO:0043138">
    <property type="term" value="F:3'-5' DNA helicase activity"/>
    <property type="evidence" value="ECO:0007669"/>
    <property type="project" value="TreeGrafter"/>
</dbReference>
<keyword evidence="1" id="KW-0067">ATP-binding</keyword>